<reference evidence="1" key="1">
    <citation type="submission" date="2022-10" db="EMBL/GenBank/DDBJ databases">
        <title>The WGS of Solirubrobacter phytolaccae KCTC 29190.</title>
        <authorList>
            <person name="Jiang Z."/>
        </authorList>
    </citation>
    <scope>NUCLEOTIDE SEQUENCE</scope>
    <source>
        <strain evidence="1">KCTC 29190</strain>
    </source>
</reference>
<accession>A0A9X3N3G9</accession>
<protein>
    <recommendedName>
        <fullName evidence="3">Twin-arginine translocation signal domain-containing protein</fullName>
    </recommendedName>
</protein>
<keyword evidence="2" id="KW-1185">Reference proteome</keyword>
<dbReference type="AlphaFoldDB" id="A0A9X3N3G9"/>
<evidence type="ECO:0008006" key="3">
    <source>
        <dbReference type="Google" id="ProtNLM"/>
    </source>
</evidence>
<gene>
    <name evidence="1" type="ORF">OJ997_01830</name>
</gene>
<evidence type="ECO:0000313" key="1">
    <source>
        <dbReference type="EMBL" id="MDA0179018.1"/>
    </source>
</evidence>
<organism evidence="1 2">
    <name type="scientific">Solirubrobacter phytolaccae</name>
    <dbReference type="NCBI Taxonomy" id="1404360"/>
    <lineage>
        <taxon>Bacteria</taxon>
        <taxon>Bacillati</taxon>
        <taxon>Actinomycetota</taxon>
        <taxon>Thermoleophilia</taxon>
        <taxon>Solirubrobacterales</taxon>
        <taxon>Solirubrobacteraceae</taxon>
        <taxon>Solirubrobacter</taxon>
    </lineage>
</organism>
<name>A0A9X3N3G9_9ACTN</name>
<dbReference type="EMBL" id="JAPDDP010000002">
    <property type="protein sequence ID" value="MDA0179018.1"/>
    <property type="molecule type" value="Genomic_DNA"/>
</dbReference>
<dbReference type="RefSeq" id="WP_270023285.1">
    <property type="nucleotide sequence ID" value="NZ_JAPDDP010000002.1"/>
</dbReference>
<dbReference type="PROSITE" id="PS51318">
    <property type="entry name" value="TAT"/>
    <property type="match status" value="1"/>
</dbReference>
<proteinExistence type="predicted"/>
<dbReference type="InterPro" id="IPR006311">
    <property type="entry name" value="TAT_signal"/>
</dbReference>
<comment type="caution">
    <text evidence="1">The sequence shown here is derived from an EMBL/GenBank/DDBJ whole genome shotgun (WGS) entry which is preliminary data.</text>
</comment>
<evidence type="ECO:0000313" key="2">
    <source>
        <dbReference type="Proteomes" id="UP001147653"/>
    </source>
</evidence>
<sequence length="189" mass="20031">MNGGRFADDVAASSSRRGFLARVGAAAMGVAGVKTVGSLVAPGEAEAYHFCGHIYTTDSCPHPTGLPRIDSKGFPIRAKNGRPVDDLGRYVDATGLPLDDDGAPLTDADGARLPAATRTAVCTATADVYGFKPYVDGAWYRCCGGKVRKLVDCCGAVRNRINGDKALTGYCYKGRKVFCVMYYDTKVKC</sequence>
<dbReference type="Proteomes" id="UP001147653">
    <property type="component" value="Unassembled WGS sequence"/>
</dbReference>